<dbReference type="GO" id="GO:0004467">
    <property type="term" value="F:long-chain fatty acid-CoA ligase activity"/>
    <property type="evidence" value="ECO:0007669"/>
    <property type="project" value="TreeGrafter"/>
</dbReference>
<sequence>MTENATRLFDFAYLLLKNNKQPKLFNTKLNNSWIATSVQEYLKLANTISRALLRLSIKPNDKIAVVTTTNRIEFLIEWCKRKNIETNEAYTSLISNKKVINRIQKEIDSANKNFGQWEQIKAFELTADIWSVENGLLTPTLKLKRSAIKIKYKQLFDKIYNN</sequence>
<evidence type="ECO:0008006" key="5">
    <source>
        <dbReference type="Google" id="ProtNLM"/>
    </source>
</evidence>
<proteinExistence type="predicted"/>
<keyword evidence="4" id="KW-1185">Reference proteome</keyword>
<keyword evidence="1" id="KW-0547">Nucleotide-binding</keyword>
<dbReference type="Proteomes" id="UP000198384">
    <property type="component" value="Unassembled WGS sequence"/>
</dbReference>
<organism evidence="3 4">
    <name type="scientific">Lutibacter agarilyticus</name>
    <dbReference type="NCBI Taxonomy" id="1109740"/>
    <lineage>
        <taxon>Bacteria</taxon>
        <taxon>Pseudomonadati</taxon>
        <taxon>Bacteroidota</taxon>
        <taxon>Flavobacteriia</taxon>
        <taxon>Flavobacteriales</taxon>
        <taxon>Flavobacteriaceae</taxon>
        <taxon>Lutibacter</taxon>
    </lineage>
</organism>
<dbReference type="PANTHER" id="PTHR43272:SF33">
    <property type="entry name" value="AMP-BINDING DOMAIN-CONTAINING PROTEIN-RELATED"/>
    <property type="match status" value="1"/>
</dbReference>
<dbReference type="OrthoDB" id="9778383at2"/>
<name>A0A238XJN6_9FLAO</name>
<dbReference type="GO" id="GO:0005524">
    <property type="term" value="F:ATP binding"/>
    <property type="evidence" value="ECO:0007669"/>
    <property type="project" value="UniProtKB-KW"/>
</dbReference>
<dbReference type="EMBL" id="FZNT01000006">
    <property type="protein sequence ID" value="SNR58169.1"/>
    <property type="molecule type" value="Genomic_DNA"/>
</dbReference>
<evidence type="ECO:0000256" key="2">
    <source>
        <dbReference type="ARBA" id="ARBA00022840"/>
    </source>
</evidence>
<evidence type="ECO:0000313" key="3">
    <source>
        <dbReference type="EMBL" id="SNR58169.1"/>
    </source>
</evidence>
<dbReference type="AlphaFoldDB" id="A0A238XJN6"/>
<accession>A0A238XJN6</accession>
<evidence type="ECO:0000313" key="4">
    <source>
        <dbReference type="Proteomes" id="UP000198384"/>
    </source>
</evidence>
<dbReference type="PANTHER" id="PTHR43272">
    <property type="entry name" value="LONG-CHAIN-FATTY-ACID--COA LIGASE"/>
    <property type="match status" value="1"/>
</dbReference>
<dbReference type="GO" id="GO:0016020">
    <property type="term" value="C:membrane"/>
    <property type="evidence" value="ECO:0007669"/>
    <property type="project" value="TreeGrafter"/>
</dbReference>
<reference evidence="3 4" key="1">
    <citation type="submission" date="2017-06" db="EMBL/GenBank/DDBJ databases">
        <authorList>
            <person name="Kim H.J."/>
            <person name="Triplett B.A."/>
        </authorList>
    </citation>
    <scope>NUCLEOTIDE SEQUENCE [LARGE SCALE GENOMIC DNA]</scope>
    <source>
        <strain evidence="3 4">DSM 29150</strain>
    </source>
</reference>
<gene>
    <name evidence="3" type="ORF">SAMN06265371_10641</name>
</gene>
<protein>
    <recommendedName>
        <fullName evidence="5">AMP-binding enzyme</fullName>
    </recommendedName>
</protein>
<evidence type="ECO:0000256" key="1">
    <source>
        <dbReference type="ARBA" id="ARBA00022741"/>
    </source>
</evidence>
<dbReference type="RefSeq" id="WP_089381804.1">
    <property type="nucleotide sequence ID" value="NZ_FZNT01000006.1"/>
</dbReference>
<keyword evidence="2" id="KW-0067">ATP-binding</keyword>